<evidence type="ECO:0000259" key="2">
    <source>
        <dbReference type="PROSITE" id="PS50206"/>
    </source>
</evidence>
<evidence type="ECO:0000313" key="3">
    <source>
        <dbReference type="EMBL" id="GLC55666.1"/>
    </source>
</evidence>
<gene>
    <name evidence="3" type="primary">PLEST001931</name>
    <name evidence="3" type="ORF">PLESTB_001012500</name>
</gene>
<evidence type="ECO:0000256" key="1">
    <source>
        <dbReference type="SAM" id="MobiDB-lite"/>
    </source>
</evidence>
<dbReference type="Gene3D" id="3.40.250.10">
    <property type="entry name" value="Rhodanese-like domain"/>
    <property type="match status" value="1"/>
</dbReference>
<sequence>MLVSRVSSVAPSRSSRPAARRPARSAVVVRAELPRWPLIFKSLTDAKVETISPEEAKARIDSGAWILADVRLKEQHEAGHPQGSVSVPIYETINMSGADFRKMLKAFMYKSNGVNPVDPNPAFAEQLRAAVAAAGGPAKVQGVITCCEAGGTLKPSTNFPEGKPSRSLQAAYRILTERLAPKVAHLERGVFGWYQSDLPMEGDYTPDIGRTPMAAAEPTLQRLNQERGYEMRPEDKPVESEKKFWPW</sequence>
<feature type="compositionally biased region" description="Low complexity" evidence="1">
    <location>
        <begin position="1"/>
        <end position="17"/>
    </location>
</feature>
<dbReference type="PANTHER" id="PTHR44920:SF2">
    <property type="entry name" value="RHODANESE DOMAIN-CONTAINING PROTEIN"/>
    <property type="match status" value="1"/>
</dbReference>
<dbReference type="InterPro" id="IPR001763">
    <property type="entry name" value="Rhodanese-like_dom"/>
</dbReference>
<dbReference type="GO" id="GO:0009507">
    <property type="term" value="C:chloroplast"/>
    <property type="evidence" value="ECO:0007669"/>
    <property type="project" value="TreeGrafter"/>
</dbReference>
<dbReference type="SUPFAM" id="SSF52821">
    <property type="entry name" value="Rhodanese/Cell cycle control phosphatase"/>
    <property type="match status" value="1"/>
</dbReference>
<accession>A0A9W6F4S4</accession>
<feature type="domain" description="Rhodanese" evidence="2">
    <location>
        <begin position="61"/>
        <end position="202"/>
    </location>
</feature>
<name>A0A9W6F4S4_9CHLO</name>
<dbReference type="PROSITE" id="PS50206">
    <property type="entry name" value="RHODANESE_3"/>
    <property type="match status" value="1"/>
</dbReference>
<comment type="caution">
    <text evidence="3">The sequence shown here is derived from an EMBL/GenBank/DDBJ whole genome shotgun (WGS) entry which is preliminary data.</text>
</comment>
<evidence type="ECO:0000313" key="4">
    <source>
        <dbReference type="Proteomes" id="UP001165080"/>
    </source>
</evidence>
<dbReference type="Proteomes" id="UP001165080">
    <property type="component" value="Unassembled WGS sequence"/>
</dbReference>
<dbReference type="EMBL" id="BRXU01000013">
    <property type="protein sequence ID" value="GLC55666.1"/>
    <property type="molecule type" value="Genomic_DNA"/>
</dbReference>
<dbReference type="OrthoDB" id="496335at2759"/>
<dbReference type="AlphaFoldDB" id="A0A9W6F4S4"/>
<feature type="region of interest" description="Disordered" evidence="1">
    <location>
        <begin position="1"/>
        <end position="23"/>
    </location>
</feature>
<dbReference type="Pfam" id="PF00581">
    <property type="entry name" value="Rhodanese"/>
    <property type="match status" value="1"/>
</dbReference>
<dbReference type="PANTHER" id="PTHR44920">
    <property type="entry name" value="RHODANESE-LIKE DOMAIN-CONTAINING PROTEIN 14, CHLOROPLASTIC-RELATED"/>
    <property type="match status" value="1"/>
</dbReference>
<feature type="region of interest" description="Disordered" evidence="1">
    <location>
        <begin position="209"/>
        <end position="247"/>
    </location>
</feature>
<keyword evidence="4" id="KW-1185">Reference proteome</keyword>
<organism evidence="3 4">
    <name type="scientific">Pleodorina starrii</name>
    <dbReference type="NCBI Taxonomy" id="330485"/>
    <lineage>
        <taxon>Eukaryota</taxon>
        <taxon>Viridiplantae</taxon>
        <taxon>Chlorophyta</taxon>
        <taxon>core chlorophytes</taxon>
        <taxon>Chlorophyceae</taxon>
        <taxon>CS clade</taxon>
        <taxon>Chlamydomonadales</taxon>
        <taxon>Volvocaceae</taxon>
        <taxon>Pleodorina</taxon>
    </lineage>
</organism>
<protein>
    <recommendedName>
        <fullName evidence="2">Rhodanese domain-containing protein</fullName>
    </recommendedName>
</protein>
<dbReference type="InterPro" id="IPR043186">
    <property type="entry name" value="Str14"/>
</dbReference>
<reference evidence="3 4" key="1">
    <citation type="journal article" date="2023" name="Commun. Biol.">
        <title>Reorganization of the ancestral sex-determining regions during the evolution of trioecy in Pleodorina starrii.</title>
        <authorList>
            <person name="Takahashi K."/>
            <person name="Suzuki S."/>
            <person name="Kawai-Toyooka H."/>
            <person name="Yamamoto K."/>
            <person name="Hamaji T."/>
            <person name="Ootsuki R."/>
            <person name="Yamaguchi H."/>
            <person name="Kawachi M."/>
            <person name="Higashiyama T."/>
            <person name="Nozaki H."/>
        </authorList>
    </citation>
    <scope>NUCLEOTIDE SEQUENCE [LARGE SCALE GENOMIC DNA]</scope>
    <source>
        <strain evidence="3 4">NIES-4479</strain>
    </source>
</reference>
<proteinExistence type="predicted"/>
<dbReference type="SMART" id="SM00450">
    <property type="entry name" value="RHOD"/>
    <property type="match status" value="1"/>
</dbReference>
<feature type="compositionally biased region" description="Basic and acidic residues" evidence="1">
    <location>
        <begin position="224"/>
        <end position="247"/>
    </location>
</feature>
<dbReference type="InterPro" id="IPR036873">
    <property type="entry name" value="Rhodanese-like_dom_sf"/>
</dbReference>